<dbReference type="Gene3D" id="1.20.1280.170">
    <property type="entry name" value="Exocyst complex component Exo70"/>
    <property type="match status" value="1"/>
</dbReference>
<reference evidence="6" key="1">
    <citation type="submission" date="2020-05" db="EMBL/GenBank/DDBJ databases">
        <title>WGS assembly of Panicum virgatum.</title>
        <authorList>
            <person name="Lovell J.T."/>
            <person name="Jenkins J."/>
            <person name="Shu S."/>
            <person name="Juenger T.E."/>
            <person name="Schmutz J."/>
        </authorList>
    </citation>
    <scope>NUCLEOTIDE SEQUENCE</scope>
    <source>
        <strain evidence="6">AP13</strain>
    </source>
</reference>
<evidence type="ECO:0000256" key="3">
    <source>
        <dbReference type="RuleBase" id="RU365026"/>
    </source>
</evidence>
<keyword evidence="3" id="KW-0268">Exocytosis</keyword>
<keyword evidence="7" id="KW-1185">Reference proteome</keyword>
<dbReference type="GO" id="GO:0000145">
    <property type="term" value="C:exocyst"/>
    <property type="evidence" value="ECO:0007669"/>
    <property type="project" value="InterPro"/>
</dbReference>
<dbReference type="OrthoDB" id="676825at2759"/>
<dbReference type="InterPro" id="IPR046364">
    <property type="entry name" value="Exo70_C"/>
</dbReference>
<dbReference type="GO" id="GO:0015031">
    <property type="term" value="P:protein transport"/>
    <property type="evidence" value="ECO:0007669"/>
    <property type="project" value="UniProtKB-KW"/>
</dbReference>
<dbReference type="InterPro" id="IPR016159">
    <property type="entry name" value="Cullin_repeat-like_dom_sf"/>
</dbReference>
<evidence type="ECO:0000256" key="2">
    <source>
        <dbReference type="ARBA" id="ARBA00022448"/>
    </source>
</evidence>
<evidence type="ECO:0000256" key="1">
    <source>
        <dbReference type="ARBA" id="ARBA00006756"/>
    </source>
</evidence>
<comment type="caution">
    <text evidence="6">The sequence shown here is derived from an EMBL/GenBank/DDBJ whole genome shotgun (WGS) entry which is preliminary data.</text>
</comment>
<evidence type="ECO:0000259" key="5">
    <source>
        <dbReference type="Pfam" id="PF03081"/>
    </source>
</evidence>
<feature type="region of interest" description="Disordered" evidence="4">
    <location>
        <begin position="1"/>
        <end position="69"/>
    </location>
</feature>
<feature type="domain" description="Exocyst complex subunit Exo70 C-terminal" evidence="5">
    <location>
        <begin position="174"/>
        <end position="491"/>
    </location>
</feature>
<dbReference type="Pfam" id="PF03081">
    <property type="entry name" value="Exo70_C"/>
    <property type="match status" value="1"/>
</dbReference>
<comment type="similarity">
    <text evidence="1 3">Belongs to the EXO70 family.</text>
</comment>
<sequence length="495" mass="53361">MYPCLSIEGAQFGGYDDSSSGSSSPVSSRSGPSESDGSSSSNADEFCPDPYPSKSDSPSSSSVRGRGGVDPTSLLTASSACVLDDIDRHRQRMLALLPAFSSPAGAPARAEPLFRWLSGFGVGWVLDMDASVSGGAAERLPRREVGRRVRAWAQALGTMERVFRLRHRELTVKQVQALGELAAASAGAMLRLARAVAALESSPSKLLAALDVYVPVSEAFPVLGRMFSWGPSHPVSAAAEGALAALVDAARSCGRDLRAFVRSHYPWRMPQGGEVHPCVGFWMGYFRCLLRNRISLCFILGGDGDGEDAPPPLAPGSEGGCGLLTELISCLEAVLEEKSAALAFPGLRQVFMLNNTFAIVRRAVRSDLKLFLPPGWVRAREERMEGYIKGYMDASWAPVVARLNDASGGPKLPAVLRRRTTNRLSAFYSALENACSAQRCWKVPNPVLRGILRKTVSANVVPAYRRYQEDHPEVDVAIGRSAEELEQRLSDLFEG</sequence>
<dbReference type="EMBL" id="CM029044">
    <property type="protein sequence ID" value="KAG2604620.1"/>
    <property type="molecule type" value="Genomic_DNA"/>
</dbReference>
<evidence type="ECO:0000313" key="6">
    <source>
        <dbReference type="EMBL" id="KAG2604620.1"/>
    </source>
</evidence>
<dbReference type="AlphaFoldDB" id="A0A8T0T0L7"/>
<comment type="function">
    <text evidence="3">Component of the exocyst complex.</text>
</comment>
<dbReference type="Proteomes" id="UP000823388">
    <property type="component" value="Chromosome 4N"/>
</dbReference>
<evidence type="ECO:0000256" key="4">
    <source>
        <dbReference type="SAM" id="MobiDB-lite"/>
    </source>
</evidence>
<dbReference type="SUPFAM" id="SSF74788">
    <property type="entry name" value="Cullin repeat-like"/>
    <property type="match status" value="1"/>
</dbReference>
<keyword evidence="3" id="KW-0653">Protein transport</keyword>
<dbReference type="PANTHER" id="PTHR12542">
    <property type="entry name" value="EXOCYST COMPLEX PROTEIN EXO70"/>
    <property type="match status" value="1"/>
</dbReference>
<organism evidence="6 7">
    <name type="scientific">Panicum virgatum</name>
    <name type="common">Blackwell switchgrass</name>
    <dbReference type="NCBI Taxonomy" id="38727"/>
    <lineage>
        <taxon>Eukaryota</taxon>
        <taxon>Viridiplantae</taxon>
        <taxon>Streptophyta</taxon>
        <taxon>Embryophyta</taxon>
        <taxon>Tracheophyta</taxon>
        <taxon>Spermatophyta</taxon>
        <taxon>Magnoliopsida</taxon>
        <taxon>Liliopsida</taxon>
        <taxon>Poales</taxon>
        <taxon>Poaceae</taxon>
        <taxon>PACMAD clade</taxon>
        <taxon>Panicoideae</taxon>
        <taxon>Panicodae</taxon>
        <taxon>Paniceae</taxon>
        <taxon>Panicinae</taxon>
        <taxon>Panicum</taxon>
        <taxon>Panicum sect. Hiantes</taxon>
    </lineage>
</organism>
<dbReference type="PANTHER" id="PTHR12542:SF24">
    <property type="entry name" value="EXOCYST SUBUNIT EXO70 FAMILY PROTEIN"/>
    <property type="match status" value="1"/>
</dbReference>
<keyword evidence="2 3" id="KW-0813">Transport</keyword>
<accession>A0A8T0T0L7</accession>
<dbReference type="InterPro" id="IPR004140">
    <property type="entry name" value="Exo70"/>
</dbReference>
<feature type="compositionally biased region" description="Low complexity" evidence="4">
    <location>
        <begin position="52"/>
        <end position="62"/>
    </location>
</feature>
<dbReference type="GO" id="GO:0006887">
    <property type="term" value="P:exocytosis"/>
    <property type="evidence" value="ECO:0007669"/>
    <property type="project" value="UniProtKB-KW"/>
</dbReference>
<dbReference type="GO" id="GO:0005546">
    <property type="term" value="F:phosphatidylinositol-4,5-bisphosphate binding"/>
    <property type="evidence" value="ECO:0007669"/>
    <property type="project" value="InterPro"/>
</dbReference>
<protein>
    <recommendedName>
        <fullName evidence="3">Exocyst subunit Exo70 family protein</fullName>
    </recommendedName>
</protein>
<proteinExistence type="inferred from homology"/>
<feature type="compositionally biased region" description="Low complexity" evidence="4">
    <location>
        <begin position="13"/>
        <end position="41"/>
    </location>
</feature>
<gene>
    <name evidence="6" type="ORF">PVAP13_4NG111741</name>
</gene>
<name>A0A8T0T0L7_PANVG</name>
<evidence type="ECO:0000313" key="7">
    <source>
        <dbReference type="Proteomes" id="UP000823388"/>
    </source>
</evidence>